<evidence type="ECO:0000313" key="2">
    <source>
        <dbReference type="EMBL" id="AEV31886.1"/>
    </source>
</evidence>
<dbReference type="Pfam" id="PF14491">
    <property type="entry name" value="DUF4435"/>
    <property type="match status" value="1"/>
</dbReference>
<evidence type="ECO:0000313" key="3">
    <source>
        <dbReference type="Proteomes" id="UP000005631"/>
    </source>
</evidence>
<dbReference type="Proteomes" id="UP000005631">
    <property type="component" value="Chromosome"/>
</dbReference>
<feature type="domain" description="DUF4435" evidence="1">
    <location>
        <begin position="21"/>
        <end position="248"/>
    </location>
</feature>
<protein>
    <recommendedName>
        <fullName evidence="1">DUF4435 domain-containing protein</fullName>
    </recommendedName>
</protein>
<gene>
    <name evidence="2" type="ordered locus">Oweho_0875</name>
</gene>
<dbReference type="KEGG" id="oho:Oweho_0875"/>
<sequence length="282" mass="32518">MIERRVSSKSAKSVLLEDYNDVDVYVEDTGVGFKKIFVELLNKAFKNKYEIQHIFPLGSRDVVIEECRANQLSDGRKKVFIVDGDLYILRGEATEKLKGLFVLPRYSIENFLLDEKAITEVLYEEDPEITKEELTKKLDFKRWVSLNEELLVNLFTTYAVVHKLTPETLTVGYKVNRLTKDGNGVVCPVKTQKRIDQLYTNTTGQIEKNIYTSEWEKISSRISSEDNKLLKYVSGKDYLIPLIKSRCKSFMKLSASNTNLFIRLAIKSDVKDLDTVINYVIE</sequence>
<dbReference type="HOGENOM" id="CLU_073777_0_0_10"/>
<name>G8R2T1_OWEHD</name>
<dbReference type="STRING" id="926562.Oweho_0875"/>
<keyword evidence="3" id="KW-1185">Reference proteome</keyword>
<reference evidence="2 3" key="1">
    <citation type="journal article" date="2012" name="Stand. Genomic Sci.">
        <title>Genome sequence of the orange-pigmented seawater bacterium Owenweeksia hongkongensis type strain (UST20020801(T)).</title>
        <authorList>
            <person name="Riedel T."/>
            <person name="Held B."/>
            <person name="Nolan M."/>
            <person name="Lucas S."/>
            <person name="Lapidus A."/>
            <person name="Tice H."/>
            <person name="Del Rio T.G."/>
            <person name="Cheng J.F."/>
            <person name="Han C."/>
            <person name="Tapia R."/>
            <person name="Goodwin L.A."/>
            <person name="Pitluck S."/>
            <person name="Liolios K."/>
            <person name="Mavromatis K."/>
            <person name="Pagani I."/>
            <person name="Ivanova N."/>
            <person name="Mikhailova N."/>
            <person name="Pati A."/>
            <person name="Chen A."/>
            <person name="Palaniappan K."/>
            <person name="Rohde M."/>
            <person name="Tindall B.J."/>
            <person name="Detter J.C."/>
            <person name="Goker M."/>
            <person name="Woyke T."/>
            <person name="Bristow J."/>
            <person name="Eisen J.A."/>
            <person name="Markowitz V."/>
            <person name="Hugenholtz P."/>
            <person name="Klenk H.P."/>
            <person name="Kyrpides N.C."/>
        </authorList>
    </citation>
    <scope>NUCLEOTIDE SEQUENCE</scope>
    <source>
        <strain evidence="3">DSM 17368 / JCM 12287 / NRRL B-23963</strain>
    </source>
</reference>
<proteinExistence type="predicted"/>
<dbReference type="AlphaFoldDB" id="G8R2T1"/>
<dbReference type="EMBL" id="CP003156">
    <property type="protein sequence ID" value="AEV31886.1"/>
    <property type="molecule type" value="Genomic_DNA"/>
</dbReference>
<dbReference type="OrthoDB" id="8448914at2"/>
<accession>G8R2T1</accession>
<dbReference type="InterPro" id="IPR029492">
    <property type="entry name" value="DUF4435"/>
</dbReference>
<organism evidence="2 3">
    <name type="scientific">Owenweeksia hongkongensis (strain DSM 17368 / CIP 108786 / JCM 12287 / NRRL B-23963 / UST20020801)</name>
    <dbReference type="NCBI Taxonomy" id="926562"/>
    <lineage>
        <taxon>Bacteria</taxon>
        <taxon>Pseudomonadati</taxon>
        <taxon>Bacteroidota</taxon>
        <taxon>Flavobacteriia</taxon>
        <taxon>Flavobacteriales</taxon>
        <taxon>Owenweeksiaceae</taxon>
        <taxon>Owenweeksia</taxon>
    </lineage>
</organism>
<evidence type="ECO:0000259" key="1">
    <source>
        <dbReference type="Pfam" id="PF14491"/>
    </source>
</evidence>